<dbReference type="Pfam" id="PF12169">
    <property type="entry name" value="DNA_pol3_gamma3"/>
    <property type="match status" value="1"/>
</dbReference>
<evidence type="ECO:0000256" key="10">
    <source>
        <dbReference type="ARBA" id="ARBA00022932"/>
    </source>
</evidence>
<dbReference type="Pfam" id="PF22608">
    <property type="entry name" value="DNAX_ATPase_lid"/>
    <property type="match status" value="1"/>
</dbReference>
<feature type="compositionally biased region" description="Basic and acidic residues" evidence="12">
    <location>
        <begin position="553"/>
        <end position="571"/>
    </location>
</feature>
<reference evidence="14 15" key="1">
    <citation type="submission" date="2024-06" db="EMBL/GenBank/DDBJ databases">
        <title>Genomic Encyclopedia of Type Strains, Phase IV (KMG-IV): sequencing the most valuable type-strain genomes for metagenomic binning, comparative biology and taxonomic classification.</title>
        <authorList>
            <person name="Goeker M."/>
        </authorList>
    </citation>
    <scope>NUCLEOTIDE SEQUENCE [LARGE SCALE GENOMIC DNA]</scope>
    <source>
        <strain evidence="14 15">DSM 26128</strain>
    </source>
</reference>
<dbReference type="InterPro" id="IPR027417">
    <property type="entry name" value="P-loop_NTPase"/>
</dbReference>
<evidence type="ECO:0000256" key="6">
    <source>
        <dbReference type="ARBA" id="ARBA00022723"/>
    </source>
</evidence>
<comment type="catalytic activity">
    <reaction evidence="11">
        <text>DNA(n) + a 2'-deoxyribonucleoside 5'-triphosphate = DNA(n+1) + diphosphate</text>
        <dbReference type="Rhea" id="RHEA:22508"/>
        <dbReference type="Rhea" id="RHEA-COMP:17339"/>
        <dbReference type="Rhea" id="RHEA-COMP:17340"/>
        <dbReference type="ChEBI" id="CHEBI:33019"/>
        <dbReference type="ChEBI" id="CHEBI:61560"/>
        <dbReference type="ChEBI" id="CHEBI:173112"/>
        <dbReference type="EC" id="2.7.7.7"/>
    </reaction>
</comment>
<dbReference type="SMART" id="SM00382">
    <property type="entry name" value="AAA"/>
    <property type="match status" value="1"/>
</dbReference>
<evidence type="ECO:0000313" key="15">
    <source>
        <dbReference type="Proteomes" id="UP001549099"/>
    </source>
</evidence>
<dbReference type="InterPro" id="IPR003593">
    <property type="entry name" value="AAA+_ATPase"/>
</dbReference>
<dbReference type="RefSeq" id="WP_354199221.1">
    <property type="nucleotide sequence ID" value="NZ_JBEPLW010000035.1"/>
</dbReference>
<organism evidence="14 15">
    <name type="scientific">Bhargavaea ullalensis</name>
    <dbReference type="NCBI Taxonomy" id="1265685"/>
    <lineage>
        <taxon>Bacteria</taxon>
        <taxon>Bacillati</taxon>
        <taxon>Bacillota</taxon>
        <taxon>Bacilli</taxon>
        <taxon>Bacillales</taxon>
        <taxon>Caryophanaceae</taxon>
        <taxon>Bhargavaea</taxon>
    </lineage>
</organism>
<evidence type="ECO:0000256" key="9">
    <source>
        <dbReference type="ARBA" id="ARBA00022840"/>
    </source>
</evidence>
<dbReference type="PRINTS" id="PR00300">
    <property type="entry name" value="CLPPROTEASEA"/>
</dbReference>
<feature type="domain" description="AAA+ ATPase" evidence="13">
    <location>
        <begin position="51"/>
        <end position="192"/>
    </location>
</feature>
<proteinExistence type="inferred from homology"/>
<evidence type="ECO:0000256" key="3">
    <source>
        <dbReference type="ARBA" id="ARBA00022679"/>
    </source>
</evidence>
<keyword evidence="10" id="KW-0239">DNA-directed DNA polymerase</keyword>
<dbReference type="Gene3D" id="1.20.272.10">
    <property type="match status" value="1"/>
</dbReference>
<keyword evidence="9" id="KW-0067">ATP-binding</keyword>
<dbReference type="InterPro" id="IPR001270">
    <property type="entry name" value="ClpA/B"/>
</dbReference>
<dbReference type="EMBL" id="JBEPLW010000035">
    <property type="protein sequence ID" value="MET3576827.1"/>
    <property type="molecule type" value="Genomic_DNA"/>
</dbReference>
<name>A0ABV2GF29_9BACL</name>
<keyword evidence="6" id="KW-0479">Metal-binding</keyword>
<gene>
    <name evidence="14" type="ORF">ABID49_002757</name>
</gene>
<dbReference type="Gene3D" id="3.40.50.300">
    <property type="entry name" value="P-loop containing nucleotide triphosphate hydrolases"/>
    <property type="match status" value="1"/>
</dbReference>
<dbReference type="Gene3D" id="1.10.8.60">
    <property type="match status" value="1"/>
</dbReference>
<dbReference type="Proteomes" id="UP001549099">
    <property type="component" value="Unassembled WGS sequence"/>
</dbReference>
<dbReference type="Pfam" id="PF13177">
    <property type="entry name" value="DNA_pol3_delta2"/>
    <property type="match status" value="1"/>
</dbReference>
<evidence type="ECO:0000259" key="13">
    <source>
        <dbReference type="SMART" id="SM00382"/>
    </source>
</evidence>
<dbReference type="InterPro" id="IPR012763">
    <property type="entry name" value="DNA_pol_III_sug/sutau_N"/>
</dbReference>
<dbReference type="InterPro" id="IPR022754">
    <property type="entry name" value="DNA_pol_III_gamma-3"/>
</dbReference>
<comment type="caution">
    <text evidence="14">The sequence shown here is derived from an EMBL/GenBank/DDBJ whole genome shotgun (WGS) entry which is preliminary data.</text>
</comment>
<dbReference type="GO" id="GO:0003887">
    <property type="term" value="F:DNA-directed DNA polymerase activity"/>
    <property type="evidence" value="ECO:0007669"/>
    <property type="project" value="UniProtKB-EC"/>
</dbReference>
<keyword evidence="3 14" id="KW-0808">Transferase</keyword>
<feature type="region of interest" description="Disordered" evidence="12">
    <location>
        <begin position="553"/>
        <end position="572"/>
    </location>
</feature>
<dbReference type="CDD" id="cd00009">
    <property type="entry name" value="AAA"/>
    <property type="match status" value="1"/>
</dbReference>
<evidence type="ECO:0000256" key="8">
    <source>
        <dbReference type="ARBA" id="ARBA00022833"/>
    </source>
</evidence>
<evidence type="ECO:0000256" key="1">
    <source>
        <dbReference type="ARBA" id="ARBA00006360"/>
    </source>
</evidence>
<feature type="compositionally biased region" description="Low complexity" evidence="12">
    <location>
        <begin position="421"/>
        <end position="432"/>
    </location>
</feature>
<dbReference type="EC" id="2.7.7.7" evidence="2"/>
<protein>
    <recommendedName>
        <fullName evidence="2">DNA-directed DNA polymerase</fullName>
        <ecNumber evidence="2">2.7.7.7</ecNumber>
    </recommendedName>
</protein>
<dbReference type="NCBIfam" id="NF004046">
    <property type="entry name" value="PRK05563.1"/>
    <property type="match status" value="1"/>
</dbReference>
<sequence length="611" mass="66737">METCEKWWKEGEGQLMYQAFYRAYRPQTFGDMSGQEHVRRTLQNALLQSKTTHAYLFSGPRGTGKTSAAKIFAKALNCAGAPSAEPCNQCASCLGIMDGSDTDVIEFDAASNSRVEEIRDIIEKVRFAPSNSRYKVYIIDEVHMLSNSAFNALLKTLEEPPSHVVFILATTEPHKLPPTIISRCQRFDFKPLSRADLTGRMEQVLDDVGAGYDVQALKVIARAAAGGMRDALSMLDQAVSFGGDGVSLEDAVMVTGSIGEELFRDIGLALAEKDAAGALSILDRLVSEGKDVVRLTEDLVTFFRDLLVMKAAPDMPDLYELVSDPELVSGLSERLAENRLYAFIDILSETRQDMRFSNHARVYLEAALLRMIQADGGPAPAGKPAEGPEADELQLKVARLEQTVLDLQKMLREGTAGQGIAPAAAQPAVPQRRPAPKSKNGFNIQEGRIKDILSRATKDDIRAIKSNWAAVLGGMQKSQSALLNDAEPVAASGNAFVLKFKYAIHCGMAAGNPDFMASLSRLLTEKTGNAYEAVFVPEEDWLRIRETFIREHGLAKPQEKDGQTEDGRDPDEAAAEEALGLLGESGAFEKDPIIEEAEKLFGKQAVHVHDD</sequence>
<feature type="region of interest" description="Disordered" evidence="12">
    <location>
        <begin position="419"/>
        <end position="441"/>
    </location>
</feature>
<evidence type="ECO:0000256" key="5">
    <source>
        <dbReference type="ARBA" id="ARBA00022705"/>
    </source>
</evidence>
<dbReference type="InterPro" id="IPR008921">
    <property type="entry name" value="DNA_pol3_clamp-load_cplx_C"/>
</dbReference>
<dbReference type="InterPro" id="IPR050238">
    <property type="entry name" value="DNA_Rep/Repair_Clamp_Loader"/>
</dbReference>
<accession>A0ABV2GF29</accession>
<evidence type="ECO:0000313" key="14">
    <source>
        <dbReference type="EMBL" id="MET3576827.1"/>
    </source>
</evidence>
<keyword evidence="5" id="KW-0235">DNA replication</keyword>
<comment type="similarity">
    <text evidence="1">Belongs to the DnaX/STICHEL family.</text>
</comment>
<dbReference type="PANTHER" id="PTHR11669:SF0">
    <property type="entry name" value="PROTEIN STICHEL-LIKE 2"/>
    <property type="match status" value="1"/>
</dbReference>
<evidence type="ECO:0000256" key="12">
    <source>
        <dbReference type="SAM" id="MobiDB-lite"/>
    </source>
</evidence>
<dbReference type="SUPFAM" id="SSF48019">
    <property type="entry name" value="post-AAA+ oligomerization domain-like"/>
    <property type="match status" value="1"/>
</dbReference>
<dbReference type="PANTHER" id="PTHR11669">
    <property type="entry name" value="REPLICATION FACTOR C / DNA POLYMERASE III GAMMA-TAU SUBUNIT"/>
    <property type="match status" value="1"/>
</dbReference>
<dbReference type="CDD" id="cd18137">
    <property type="entry name" value="HLD_clamp_pol_III_gamma_tau"/>
    <property type="match status" value="1"/>
</dbReference>
<dbReference type="SUPFAM" id="SSF52540">
    <property type="entry name" value="P-loop containing nucleoside triphosphate hydrolases"/>
    <property type="match status" value="1"/>
</dbReference>
<keyword evidence="7" id="KW-0547">Nucleotide-binding</keyword>
<dbReference type="NCBIfam" id="TIGR02397">
    <property type="entry name" value="dnaX_nterm"/>
    <property type="match status" value="1"/>
</dbReference>
<keyword evidence="4 14" id="KW-0548">Nucleotidyltransferase</keyword>
<dbReference type="InterPro" id="IPR045085">
    <property type="entry name" value="HLD_clamp_pol_III_gamma_tau"/>
</dbReference>
<keyword evidence="8" id="KW-0862">Zinc</keyword>
<evidence type="ECO:0000256" key="7">
    <source>
        <dbReference type="ARBA" id="ARBA00022741"/>
    </source>
</evidence>
<evidence type="ECO:0000256" key="4">
    <source>
        <dbReference type="ARBA" id="ARBA00022695"/>
    </source>
</evidence>
<evidence type="ECO:0000256" key="11">
    <source>
        <dbReference type="ARBA" id="ARBA00049244"/>
    </source>
</evidence>
<keyword evidence="15" id="KW-1185">Reference proteome</keyword>
<evidence type="ECO:0000256" key="2">
    <source>
        <dbReference type="ARBA" id="ARBA00012417"/>
    </source>
</evidence>